<protein>
    <submittedName>
        <fullName evidence="2">Uncharacterized protein</fullName>
    </submittedName>
</protein>
<dbReference type="AlphaFoldDB" id="A0A8J4V979"/>
<evidence type="ECO:0000313" key="2">
    <source>
        <dbReference type="EMBL" id="KAF2078497.1"/>
    </source>
</evidence>
<comment type="caution">
    <text evidence="2">The sequence shown here is derived from an EMBL/GenBank/DDBJ whole genome shotgun (WGS) entry which is preliminary data.</text>
</comment>
<dbReference type="PANTHER" id="PTHR32134">
    <property type="entry name" value="FNIP REPEAT-CONTAINING PROTEIN"/>
    <property type="match status" value="1"/>
</dbReference>
<accession>A0A8J4V979</accession>
<name>A0A8J4V979_9MYCE</name>
<reference evidence="2" key="1">
    <citation type="submission" date="2020-01" db="EMBL/GenBank/DDBJ databases">
        <title>Development of genomics and gene disruption for Polysphondylium violaceum indicates a role for the polyketide synthase stlB in stalk morphogenesis.</title>
        <authorList>
            <person name="Narita B."/>
            <person name="Kawabe Y."/>
            <person name="Kin K."/>
            <person name="Saito T."/>
            <person name="Gibbs R."/>
            <person name="Kuspa A."/>
            <person name="Muzny D."/>
            <person name="Queller D."/>
            <person name="Richards S."/>
            <person name="Strassman J."/>
            <person name="Sucgang R."/>
            <person name="Worley K."/>
            <person name="Schaap P."/>
        </authorList>
    </citation>
    <scope>NUCLEOTIDE SEQUENCE</scope>
    <source>
        <strain evidence="2">QSvi11</strain>
    </source>
</reference>
<gene>
    <name evidence="2" type="ORF">CYY_000247</name>
</gene>
<dbReference type="InterPro" id="IPR008615">
    <property type="entry name" value="FNIP"/>
</dbReference>
<dbReference type="InterPro" id="IPR051251">
    <property type="entry name" value="STK_FNIP-Repeat"/>
</dbReference>
<evidence type="ECO:0000256" key="1">
    <source>
        <dbReference type="ARBA" id="ARBA00022737"/>
    </source>
</evidence>
<evidence type="ECO:0000313" key="3">
    <source>
        <dbReference type="Proteomes" id="UP000695562"/>
    </source>
</evidence>
<dbReference type="InterPro" id="IPR032675">
    <property type="entry name" value="LRR_dom_sf"/>
</dbReference>
<proteinExistence type="predicted"/>
<dbReference type="EMBL" id="AJWJ01000004">
    <property type="protein sequence ID" value="KAF2078497.1"/>
    <property type="molecule type" value="Genomic_DNA"/>
</dbReference>
<dbReference type="Pfam" id="PF05725">
    <property type="entry name" value="FNIP"/>
    <property type="match status" value="2"/>
</dbReference>
<keyword evidence="1" id="KW-0677">Repeat</keyword>
<dbReference type="Gene3D" id="3.80.10.10">
    <property type="entry name" value="Ribonuclease Inhibitor"/>
    <property type="match status" value="1"/>
</dbReference>
<organism evidence="2 3">
    <name type="scientific">Polysphondylium violaceum</name>
    <dbReference type="NCBI Taxonomy" id="133409"/>
    <lineage>
        <taxon>Eukaryota</taxon>
        <taxon>Amoebozoa</taxon>
        <taxon>Evosea</taxon>
        <taxon>Eumycetozoa</taxon>
        <taxon>Dictyostelia</taxon>
        <taxon>Dictyosteliales</taxon>
        <taxon>Dictyosteliaceae</taxon>
        <taxon>Polysphondylium</taxon>
    </lineage>
</organism>
<dbReference type="Proteomes" id="UP000695562">
    <property type="component" value="Unassembled WGS sequence"/>
</dbReference>
<keyword evidence="3" id="KW-1185">Reference proteome</keyword>
<sequence length="521" mass="59954">MIDIPFYLIWGNQYIRKLIRNLLCQNYIIDVDKEYLIENHQYLSLFTNRDKLDYNIHIRFIGDASDYLNINNSHRNVINGVELELGDGFDLNEIHDGVHKLSLTTKDDTTIVAGKLPPSITFLHLSNDRYSCTPFVQPILSNLPANVQELILDIHGDSITSPCIMPESLTDIRSLAQLHYKNLKWFAVPPNKVYRSCTLFVDSMESFEWLFANKWITAIEMNVLPMLMSQRQLPSHITNLKVYTDVVQDTSFFPHTLETLTCKYGTPFSHLAQLQVLKITTNYQIKMEKGVLPSSLQELYLVYNHPLEVDVLPPHLTTLYLNDYDQPLCPNVLPPRLTTLYLYTFNQPLCPNVLPPSLTHLMFGLFSRPLNAFVLPQKLRKLYMQNCSQLTFPPNSLPVSLTDLSLYGLKGSFDQCQPLDNLKKLQVDSLDPSIATLLTNVKKLYLWVDNQVCDPSGIECLYNTSIKSLYLEFRYMKTLYPNSLPPPIKYLTLVNADLESDDVIPSGCISLKYKYIENMYR</sequence>
<dbReference type="SUPFAM" id="SSF52058">
    <property type="entry name" value="L domain-like"/>
    <property type="match status" value="1"/>
</dbReference>
<dbReference type="PANTHER" id="PTHR32134:SF169">
    <property type="entry name" value="FNIP REPEAT-CONTAINING PROTEIN-RELATED"/>
    <property type="match status" value="1"/>
</dbReference>